<gene>
    <name evidence="6" type="primary">HOT13</name>
    <name evidence="6" type="ORF">SBRCBS47491_005665</name>
</gene>
<dbReference type="InterPro" id="IPR008913">
    <property type="entry name" value="Znf_CHY"/>
</dbReference>
<evidence type="ECO:0000313" key="6">
    <source>
        <dbReference type="EMBL" id="CAK7224770.1"/>
    </source>
</evidence>
<keyword evidence="7" id="KW-1185">Reference proteome</keyword>
<dbReference type="Pfam" id="PF05495">
    <property type="entry name" value="zf-CHY"/>
    <property type="match status" value="1"/>
</dbReference>
<dbReference type="PIRSF" id="PIRSF017292">
    <property type="entry name" value="UCP017292_Znf_CHY"/>
    <property type="match status" value="1"/>
</dbReference>
<sequence>MAERVEDTTQEGVVVTVHGLDVQPDTQCRHWHSDRDIIAIRHKCCGLYYACIGCHEALADHAPTCWPKTERGSQKVVMCGRCRRELTISEYMASGNTCPGCDAAFNPGCARHYDLYFEM</sequence>
<accession>A0ABP0BYH8</accession>
<proteinExistence type="predicted"/>
<dbReference type="InterPro" id="IPR016694">
    <property type="entry name" value="UCP017292"/>
</dbReference>
<keyword evidence="3" id="KW-0862">Zinc</keyword>
<evidence type="ECO:0000259" key="5">
    <source>
        <dbReference type="PROSITE" id="PS51266"/>
    </source>
</evidence>
<dbReference type="PROSITE" id="PS51266">
    <property type="entry name" value="ZF_CHY"/>
    <property type="match status" value="1"/>
</dbReference>
<evidence type="ECO:0000256" key="4">
    <source>
        <dbReference type="PROSITE-ProRule" id="PRU00601"/>
    </source>
</evidence>
<feature type="domain" description="CHY-type" evidence="5">
    <location>
        <begin position="21"/>
        <end position="103"/>
    </location>
</feature>
<dbReference type="EMBL" id="CAWUHC010000050">
    <property type="protein sequence ID" value="CAK7224770.1"/>
    <property type="molecule type" value="Genomic_DNA"/>
</dbReference>
<organism evidence="6 7">
    <name type="scientific">Sporothrix bragantina</name>
    <dbReference type="NCBI Taxonomy" id="671064"/>
    <lineage>
        <taxon>Eukaryota</taxon>
        <taxon>Fungi</taxon>
        <taxon>Dikarya</taxon>
        <taxon>Ascomycota</taxon>
        <taxon>Pezizomycotina</taxon>
        <taxon>Sordariomycetes</taxon>
        <taxon>Sordariomycetidae</taxon>
        <taxon>Ophiostomatales</taxon>
        <taxon>Ophiostomataceae</taxon>
        <taxon>Sporothrix</taxon>
    </lineage>
</organism>
<dbReference type="SUPFAM" id="SSF161219">
    <property type="entry name" value="CHY zinc finger-like"/>
    <property type="match status" value="1"/>
</dbReference>
<evidence type="ECO:0000256" key="1">
    <source>
        <dbReference type="ARBA" id="ARBA00022723"/>
    </source>
</evidence>
<dbReference type="InterPro" id="IPR037274">
    <property type="entry name" value="Znf_CHY_sf"/>
</dbReference>
<dbReference type="PANTHER" id="PTHR28082">
    <property type="entry name" value="ZINC FINGER PROTEIN"/>
    <property type="match status" value="1"/>
</dbReference>
<dbReference type="InterPro" id="IPR052604">
    <property type="entry name" value="Mito_Tim_assembly_helper"/>
</dbReference>
<name>A0ABP0BYH8_9PEZI</name>
<evidence type="ECO:0000256" key="3">
    <source>
        <dbReference type="ARBA" id="ARBA00022833"/>
    </source>
</evidence>
<protein>
    <submittedName>
        <fullName evidence="6">Helper of tim</fullName>
    </submittedName>
</protein>
<keyword evidence="2 4" id="KW-0863">Zinc-finger</keyword>
<keyword evidence="1" id="KW-0479">Metal-binding</keyword>
<dbReference type="Proteomes" id="UP001642406">
    <property type="component" value="Unassembled WGS sequence"/>
</dbReference>
<dbReference type="PANTHER" id="PTHR28082:SF1">
    <property type="entry name" value="HELPER OF TIM PROTEIN 13"/>
    <property type="match status" value="1"/>
</dbReference>
<comment type="caution">
    <text evidence="6">The sequence shown here is derived from an EMBL/GenBank/DDBJ whole genome shotgun (WGS) entry which is preliminary data.</text>
</comment>
<reference evidence="6 7" key="1">
    <citation type="submission" date="2024-01" db="EMBL/GenBank/DDBJ databases">
        <authorList>
            <person name="Allen C."/>
            <person name="Tagirdzhanova G."/>
        </authorList>
    </citation>
    <scope>NUCLEOTIDE SEQUENCE [LARGE SCALE GENOMIC DNA]</scope>
</reference>
<evidence type="ECO:0000256" key="2">
    <source>
        <dbReference type="ARBA" id="ARBA00022771"/>
    </source>
</evidence>
<evidence type="ECO:0000313" key="7">
    <source>
        <dbReference type="Proteomes" id="UP001642406"/>
    </source>
</evidence>